<name>A0A0M4FNV4_9BACI</name>
<gene>
    <name evidence="1" type="ORF">AM592_02765</name>
</gene>
<dbReference type="InterPro" id="IPR024787">
    <property type="entry name" value="EcsC"/>
</dbReference>
<dbReference type="PANTHER" id="PTHR41260">
    <property type="entry name" value="PROTEIN ECSC"/>
    <property type="match status" value="1"/>
</dbReference>
<reference evidence="1 2" key="2">
    <citation type="journal article" date="2016" name="Int. J. Syst. Evol. Microbiol.">
        <title>Bacillus gobiensis sp. nov., isolated from a soil sample.</title>
        <authorList>
            <person name="Liu B."/>
            <person name="Liu G.H."/>
            <person name="Cetin S."/>
            <person name="Schumann P."/>
            <person name="Pan Z.Z."/>
            <person name="Chen Q.Q."/>
        </authorList>
    </citation>
    <scope>NUCLEOTIDE SEQUENCE [LARGE SCALE GENOMIC DNA]</scope>
    <source>
        <strain evidence="1 2">FJAT-4402</strain>
    </source>
</reference>
<sequence>MNDRELYLDEANEWKLRFLRKSSKIERMSKGIQNKVNERIPEKVHTFVTESIKKMVETTLVGSNLTTFKKSTGGLSLREKDKLAKQTILGYQKAAAVEGAGTGAGGFLIGLADFPLLLSIKMKCLFELSSIYGFDVKKKEERVFLLYIFQLAFSSNEHRKNIFQTLEEWETKKDEIDWRKFQQEYRDYIDLVKLFQLVPGIGAVVGGVANYKLVGQLGEAARHVFHLRLLK</sequence>
<dbReference type="Proteomes" id="UP000067625">
    <property type="component" value="Chromosome"/>
</dbReference>
<accession>A0A0M4FNV4</accession>
<reference evidence="2" key="1">
    <citation type="submission" date="2015-08" db="EMBL/GenBank/DDBJ databases">
        <title>Genome sequencing project for genomic taxonomy and phylogenomics of Bacillus-like bacteria.</title>
        <authorList>
            <person name="Liu B."/>
            <person name="Wang J."/>
            <person name="Zhu Y."/>
            <person name="Liu G."/>
            <person name="Chen Q."/>
            <person name="Chen Z."/>
            <person name="Lan J."/>
            <person name="Che J."/>
            <person name="Ge C."/>
            <person name="Shi H."/>
            <person name="Pan Z."/>
            <person name="Liu X."/>
        </authorList>
    </citation>
    <scope>NUCLEOTIDE SEQUENCE [LARGE SCALE GENOMIC DNA]</scope>
    <source>
        <strain evidence="2">FJAT-4402</strain>
    </source>
</reference>
<dbReference type="Pfam" id="PF12787">
    <property type="entry name" value="EcsC"/>
    <property type="match status" value="1"/>
</dbReference>
<dbReference type="EMBL" id="CP012600">
    <property type="protein sequence ID" value="ALC80623.1"/>
    <property type="molecule type" value="Genomic_DNA"/>
</dbReference>
<dbReference type="PANTHER" id="PTHR41260:SF1">
    <property type="entry name" value="PROTEIN ECSC"/>
    <property type="match status" value="1"/>
</dbReference>
<dbReference type="STRING" id="1441095.AM592_02765"/>
<protein>
    <submittedName>
        <fullName evidence="1">EcsC</fullName>
    </submittedName>
</protein>
<dbReference type="RefSeq" id="WP_053602363.1">
    <property type="nucleotide sequence ID" value="NZ_CP012600.1"/>
</dbReference>
<dbReference type="AlphaFoldDB" id="A0A0M4FNV4"/>
<dbReference type="PATRIC" id="fig|1441095.3.peg.601"/>
<evidence type="ECO:0000313" key="2">
    <source>
        <dbReference type="Proteomes" id="UP000067625"/>
    </source>
</evidence>
<evidence type="ECO:0000313" key="1">
    <source>
        <dbReference type="EMBL" id="ALC80623.1"/>
    </source>
</evidence>
<proteinExistence type="predicted"/>
<keyword evidence="2" id="KW-1185">Reference proteome</keyword>
<dbReference type="OrthoDB" id="1705901at2"/>
<organism evidence="1 2">
    <name type="scientific">Bacillus gobiensis</name>
    <dbReference type="NCBI Taxonomy" id="1441095"/>
    <lineage>
        <taxon>Bacteria</taxon>
        <taxon>Bacillati</taxon>
        <taxon>Bacillota</taxon>
        <taxon>Bacilli</taxon>
        <taxon>Bacillales</taxon>
        <taxon>Bacillaceae</taxon>
        <taxon>Bacillus</taxon>
    </lineage>
</organism>